<keyword evidence="4" id="KW-0147">Chitin-binding</keyword>
<evidence type="ECO:0000256" key="9">
    <source>
        <dbReference type="ARBA" id="ARBA00023326"/>
    </source>
</evidence>
<evidence type="ECO:0000313" key="11">
    <source>
        <dbReference type="EMBL" id="CAJ0922926.1"/>
    </source>
</evidence>
<dbReference type="SUPFAM" id="SSF50630">
    <property type="entry name" value="Acid proteases"/>
    <property type="match status" value="1"/>
</dbReference>
<dbReference type="Pfam" id="PF13975">
    <property type="entry name" value="gag-asp_proteas"/>
    <property type="match status" value="1"/>
</dbReference>
<reference evidence="11" key="1">
    <citation type="submission" date="2023-07" db="EMBL/GenBank/DDBJ databases">
        <authorList>
            <person name="Stuckert A."/>
        </authorList>
    </citation>
    <scope>NUCLEOTIDE SEQUENCE</scope>
</reference>
<evidence type="ECO:0000256" key="3">
    <source>
        <dbReference type="ARBA" id="ARBA00012729"/>
    </source>
</evidence>
<keyword evidence="7" id="KW-1015">Disulfide bond</keyword>
<dbReference type="InterPro" id="IPR050314">
    <property type="entry name" value="Glycosyl_Hydrlase_18"/>
</dbReference>
<feature type="domain" description="GH18" evidence="10">
    <location>
        <begin position="1"/>
        <end position="283"/>
    </location>
</feature>
<dbReference type="Gene3D" id="2.170.140.10">
    <property type="entry name" value="Chitin binding domain"/>
    <property type="match status" value="1"/>
</dbReference>
<keyword evidence="9" id="KW-0624">Polysaccharide degradation</keyword>
<dbReference type="CDD" id="cd02872">
    <property type="entry name" value="GH18_chitolectin_chitotriosidase"/>
    <property type="match status" value="1"/>
</dbReference>
<dbReference type="PROSITE" id="PS51910">
    <property type="entry name" value="GH18_2"/>
    <property type="match status" value="1"/>
</dbReference>
<name>A0ABN9KVQ4_9NEOB</name>
<comment type="catalytic activity">
    <reaction evidence="1">
        <text>Random endo-hydrolysis of N-acetyl-beta-D-glucosaminide (1-&gt;4)-beta-linkages in chitin and chitodextrins.</text>
        <dbReference type="EC" id="3.2.1.14"/>
    </reaction>
</comment>
<protein>
    <recommendedName>
        <fullName evidence="3">chitinase</fullName>
        <ecNumber evidence="3">3.2.1.14</ecNumber>
    </recommendedName>
</protein>
<comment type="similarity">
    <text evidence="2">Belongs to the glycosyl hydrolase 18 family. Chitinase class II subfamily.</text>
</comment>
<dbReference type="Pfam" id="PF01607">
    <property type="entry name" value="CBM_14"/>
    <property type="match status" value="1"/>
</dbReference>
<evidence type="ECO:0000256" key="5">
    <source>
        <dbReference type="ARBA" id="ARBA00022801"/>
    </source>
</evidence>
<sequence>MVSSSANRQTFITSVIKFLRQYGFDGLDIDWEYPGDSDRGSPPQTQQQFSVLLQEMNAAFVQEGSETNRPRLLMSAAVSAGKSTIANGYQIPQLSQYLDLINVMTYDLRGSWEGFTGENSPLYQGPADQGGYIYFNVDYALNYWKNNGAAPEKLMVGFPAYGRTFTLSNPSNNGLGAPTSGGAPAAPYTQQAGFMAYFEICSFLEGATEVWNSPQAVPYAYKGSEWIGYDNQKSFQMKAEWLLQNNFGGAMVWALPLDDFSGHFCGQGRYPLMNALKSALGISFPNCKTSIVPEAPNTAAPNTAAPSTPAAPATAAKAQQGSSSFCVGKSNGLYPSPTSKSQFYNCLNGNTYQQTCQSSLKKKKEGKPAHRSWKRSMEIVLMRRAINEKNEDSSLLLLKNVKIAIHVLGVEFPLLHRGNLEPPPLRSPILVQPQWSLLSKDLLLLLQPLPLKSVLVSSERTSLGLSPCLHVLSMPRRYIQQLEGRLAALDRSTSAVDVTAVAVQAASVAAASLSAATSAPTLSRLPLPDKFAGDSKQCRGFVSQCSIHLELLAARFPTERAKVGFILSLLSGRALEWATPLWEHDDRVVQSAPLFLDALKQFRTLASELEWSDKVLIPVFWRGLADHVKDALATREIPATLEELISLSTRIDLRFHERRLEQTQCRQRFKLAPTFARPLECSVLASDSHEPMEVSRAGPKSQAARVPMVWTILFDSSTLPVELCVDSGAEGNFMSSAFALRHAVPLVMLAKPVTVRVVNGSTLPQQITHQTVPFSLSMSPSHQEIISLLVLPEGMDEILLGIPWLRYHSPTY</sequence>
<organism evidence="11 12">
    <name type="scientific">Ranitomeya imitator</name>
    <name type="common">mimic poison frog</name>
    <dbReference type="NCBI Taxonomy" id="111125"/>
    <lineage>
        <taxon>Eukaryota</taxon>
        <taxon>Metazoa</taxon>
        <taxon>Chordata</taxon>
        <taxon>Craniata</taxon>
        <taxon>Vertebrata</taxon>
        <taxon>Euteleostomi</taxon>
        <taxon>Amphibia</taxon>
        <taxon>Batrachia</taxon>
        <taxon>Anura</taxon>
        <taxon>Neobatrachia</taxon>
        <taxon>Hyloidea</taxon>
        <taxon>Dendrobatidae</taxon>
        <taxon>Dendrobatinae</taxon>
        <taxon>Ranitomeya</taxon>
    </lineage>
</organism>
<gene>
    <name evidence="11" type="ORF">RIMI_LOCUS1864539</name>
</gene>
<evidence type="ECO:0000313" key="12">
    <source>
        <dbReference type="Proteomes" id="UP001176940"/>
    </source>
</evidence>
<dbReference type="PANTHER" id="PTHR11177:SF405">
    <property type="entry name" value="CHITINASE"/>
    <property type="match status" value="1"/>
</dbReference>
<comment type="caution">
    <text evidence="11">The sequence shown here is derived from an EMBL/GenBank/DDBJ whole genome shotgun (WGS) entry which is preliminary data.</text>
</comment>
<proteinExistence type="inferred from homology"/>
<evidence type="ECO:0000256" key="4">
    <source>
        <dbReference type="ARBA" id="ARBA00022669"/>
    </source>
</evidence>
<evidence type="ECO:0000256" key="1">
    <source>
        <dbReference type="ARBA" id="ARBA00000822"/>
    </source>
</evidence>
<dbReference type="SUPFAM" id="SSF51445">
    <property type="entry name" value="(Trans)glycosidases"/>
    <property type="match status" value="1"/>
</dbReference>
<dbReference type="Gene3D" id="3.20.20.80">
    <property type="entry name" value="Glycosidases"/>
    <property type="match status" value="1"/>
</dbReference>
<keyword evidence="5" id="KW-0378">Hydrolase</keyword>
<dbReference type="SUPFAM" id="SSF57625">
    <property type="entry name" value="Invertebrate chitin-binding proteins"/>
    <property type="match status" value="1"/>
</dbReference>
<dbReference type="PROSITE" id="PS01095">
    <property type="entry name" value="GH18_1"/>
    <property type="match status" value="1"/>
</dbReference>
<dbReference type="Gene3D" id="3.10.50.10">
    <property type="match status" value="1"/>
</dbReference>
<dbReference type="Gene3D" id="2.40.70.10">
    <property type="entry name" value="Acid Proteases"/>
    <property type="match status" value="1"/>
</dbReference>
<evidence type="ECO:0000256" key="7">
    <source>
        <dbReference type="ARBA" id="ARBA00023157"/>
    </source>
</evidence>
<dbReference type="InterPro" id="IPR032549">
    <property type="entry name" value="DUF4939"/>
</dbReference>
<dbReference type="SMART" id="SM00636">
    <property type="entry name" value="Glyco_18"/>
    <property type="match status" value="1"/>
</dbReference>
<evidence type="ECO:0000256" key="8">
    <source>
        <dbReference type="ARBA" id="ARBA00023295"/>
    </source>
</evidence>
<feature type="non-terminal residue" evidence="11">
    <location>
        <position position="812"/>
    </location>
</feature>
<keyword evidence="8" id="KW-0326">Glycosidase</keyword>
<accession>A0ABN9KVQ4</accession>
<keyword evidence="6" id="KW-0146">Chitin degradation</keyword>
<dbReference type="EMBL" id="CAUEEQ010002489">
    <property type="protein sequence ID" value="CAJ0922926.1"/>
    <property type="molecule type" value="Genomic_DNA"/>
</dbReference>
<dbReference type="PANTHER" id="PTHR11177">
    <property type="entry name" value="CHITINASE"/>
    <property type="match status" value="1"/>
</dbReference>
<dbReference type="InterPro" id="IPR001579">
    <property type="entry name" value="Glyco_hydro_18_chit_AS"/>
</dbReference>
<dbReference type="InterPro" id="IPR036508">
    <property type="entry name" value="Chitin-bd_dom_sf"/>
</dbReference>
<dbReference type="InterPro" id="IPR021109">
    <property type="entry name" value="Peptidase_aspartic_dom_sf"/>
</dbReference>
<keyword evidence="12" id="KW-1185">Reference proteome</keyword>
<dbReference type="Proteomes" id="UP001176940">
    <property type="component" value="Unassembled WGS sequence"/>
</dbReference>
<evidence type="ECO:0000256" key="6">
    <source>
        <dbReference type="ARBA" id="ARBA00023024"/>
    </source>
</evidence>
<dbReference type="InterPro" id="IPR001223">
    <property type="entry name" value="Glyco_hydro18_cat"/>
</dbReference>
<dbReference type="Pfam" id="PF16297">
    <property type="entry name" value="DUF4939"/>
    <property type="match status" value="1"/>
</dbReference>
<dbReference type="InterPro" id="IPR002557">
    <property type="entry name" value="Chitin-bd_dom"/>
</dbReference>
<dbReference type="SUPFAM" id="SSF54556">
    <property type="entry name" value="Chitinase insertion domain"/>
    <property type="match status" value="1"/>
</dbReference>
<dbReference type="Pfam" id="PF00704">
    <property type="entry name" value="Glyco_hydro_18"/>
    <property type="match status" value="1"/>
</dbReference>
<evidence type="ECO:0000256" key="2">
    <source>
        <dbReference type="ARBA" id="ARBA00009121"/>
    </source>
</evidence>
<evidence type="ECO:0000259" key="10">
    <source>
        <dbReference type="PROSITE" id="PS51910"/>
    </source>
</evidence>
<dbReference type="CDD" id="cd00303">
    <property type="entry name" value="retropepsin_like"/>
    <property type="match status" value="1"/>
</dbReference>
<dbReference type="EC" id="3.2.1.14" evidence="3"/>
<dbReference type="InterPro" id="IPR017853">
    <property type="entry name" value="GH"/>
</dbReference>
<dbReference type="InterPro" id="IPR011583">
    <property type="entry name" value="Chitinase_II/V-like_cat"/>
</dbReference>
<keyword evidence="9" id="KW-0119">Carbohydrate metabolism</keyword>
<dbReference type="InterPro" id="IPR029070">
    <property type="entry name" value="Chitinase_insertion_sf"/>
</dbReference>